<protein>
    <submittedName>
        <fullName evidence="1">Uncharacterized protein</fullName>
    </submittedName>
</protein>
<dbReference type="Proteomes" id="UP000273278">
    <property type="component" value="Chromosome"/>
</dbReference>
<sequence length="138" mass="15469">MTEITKGVWFAYQLTVSCGGRNHKDPSIEKYTIVKIDGDDVTVQREVDGAGAETFETKTTFGSCIFDMSDLEKKGSENMTTPFGHIYVNIFESSRDGGSERVFLGKDNIVFRDVRTQLQSGGALYTETRELCWTSMKL</sequence>
<evidence type="ECO:0000313" key="2">
    <source>
        <dbReference type="Proteomes" id="UP000273278"/>
    </source>
</evidence>
<reference evidence="1 2" key="1">
    <citation type="submission" date="2016-10" db="EMBL/GenBank/DDBJ databases">
        <title>Complete genome of the TMA-utilizing, human hosted archaeon Methanomethylophilus alvus Gen. nov, sp. nov., strain Mx-05, derived from a pure culture.</title>
        <authorList>
            <person name="Brugere J.-F."/>
            <person name="Ben Hania W."/>
            <person name="Chaudhary P.P."/>
            <person name="Gaci N."/>
            <person name="Borrel G."/>
            <person name="Cao Van Tuat L."/>
            <person name="Fardeau M.-L."/>
            <person name="Harris H.M.B."/>
            <person name="O'Toole P.W."/>
            <person name="Ollivier B."/>
        </authorList>
    </citation>
    <scope>NUCLEOTIDE SEQUENCE [LARGE SCALE GENOMIC DNA]</scope>
    <source>
        <strain evidence="1 2">Mx-05</strain>
    </source>
</reference>
<organism evidence="1 2">
    <name type="scientific">Methanomethylophilus alvi</name>
    <dbReference type="NCBI Taxonomy" id="1291540"/>
    <lineage>
        <taxon>Archaea</taxon>
        <taxon>Methanobacteriati</taxon>
        <taxon>Thermoplasmatota</taxon>
        <taxon>Thermoplasmata</taxon>
        <taxon>Methanomassiliicoccales</taxon>
        <taxon>Methanomethylophilaceae</taxon>
        <taxon>Methanomethylophilus</taxon>
    </lineage>
</organism>
<name>A0A3G3IGY6_9ARCH</name>
<dbReference type="OMA" id="TETHELC"/>
<dbReference type="EMBL" id="CP017686">
    <property type="protein sequence ID" value="AYQ55096.1"/>
    <property type="molecule type" value="Genomic_DNA"/>
</dbReference>
<dbReference type="PROSITE" id="PS51257">
    <property type="entry name" value="PROKAR_LIPOPROTEIN"/>
    <property type="match status" value="1"/>
</dbReference>
<dbReference type="GeneID" id="41321735"/>
<proteinExistence type="predicted"/>
<accession>A0A3G3IGY6</accession>
<gene>
    <name evidence="1" type="ORF">BKD89_04670</name>
</gene>
<dbReference type="RefSeq" id="WP_015504837.1">
    <property type="nucleotide sequence ID" value="NZ_CP017686.1"/>
</dbReference>
<evidence type="ECO:0000313" key="1">
    <source>
        <dbReference type="EMBL" id="AYQ55096.1"/>
    </source>
</evidence>
<dbReference type="AlphaFoldDB" id="A0A3G3IGY6"/>